<reference evidence="10" key="1">
    <citation type="submission" date="2020-10" db="EMBL/GenBank/DDBJ databases">
        <authorList>
            <person name="Gilroy R."/>
        </authorList>
    </citation>
    <scope>NUCLEOTIDE SEQUENCE</scope>
    <source>
        <strain evidence="10">ChiHjej12B11-29160</strain>
    </source>
</reference>
<feature type="domain" description="Nucleoside phosphorylase" evidence="9">
    <location>
        <begin position="156"/>
        <end position="400"/>
    </location>
</feature>
<dbReference type="Pfam" id="PF04463">
    <property type="entry name" value="2-thiour_desulf"/>
    <property type="match status" value="1"/>
</dbReference>
<gene>
    <name evidence="10" type="ORF">IAD17_05215</name>
</gene>
<accession>A0A9D1HX25</accession>
<dbReference type="EMBL" id="DVMQ01000016">
    <property type="protein sequence ID" value="HIU24301.1"/>
    <property type="molecule type" value="Genomic_DNA"/>
</dbReference>
<comment type="pathway">
    <text evidence="2">Purine metabolism; purine nucleoside salvage.</text>
</comment>
<dbReference type="AlphaFoldDB" id="A0A9D1HX25"/>
<dbReference type="InterPro" id="IPR035994">
    <property type="entry name" value="Nucleoside_phosphorylase_sf"/>
</dbReference>
<keyword evidence="5 10" id="KW-0328">Glycosyltransferase</keyword>
<evidence type="ECO:0000256" key="4">
    <source>
        <dbReference type="ARBA" id="ARBA00011886"/>
    </source>
</evidence>
<dbReference type="GO" id="GO:0009116">
    <property type="term" value="P:nucleoside metabolic process"/>
    <property type="evidence" value="ECO:0007669"/>
    <property type="project" value="InterPro"/>
</dbReference>
<reference evidence="10" key="2">
    <citation type="journal article" date="2021" name="PeerJ">
        <title>Extensive microbial diversity within the chicken gut microbiome revealed by metagenomics and culture.</title>
        <authorList>
            <person name="Gilroy R."/>
            <person name="Ravi A."/>
            <person name="Getino M."/>
            <person name="Pursley I."/>
            <person name="Horton D.L."/>
            <person name="Alikhan N.F."/>
            <person name="Baker D."/>
            <person name="Gharbi K."/>
            <person name="Hall N."/>
            <person name="Watson M."/>
            <person name="Adriaenssens E.M."/>
            <person name="Foster-Nyarko E."/>
            <person name="Jarju S."/>
            <person name="Secka A."/>
            <person name="Antonio M."/>
            <person name="Oren A."/>
            <person name="Chaudhuri R.R."/>
            <person name="La Ragione R."/>
            <person name="Hildebrand F."/>
            <person name="Pallen M.J."/>
        </authorList>
    </citation>
    <scope>NUCLEOTIDE SEQUENCE</scope>
    <source>
        <strain evidence="10">ChiHjej12B11-29160</strain>
    </source>
</reference>
<evidence type="ECO:0000313" key="10">
    <source>
        <dbReference type="EMBL" id="HIU24301.1"/>
    </source>
</evidence>
<dbReference type="InterPro" id="IPR000845">
    <property type="entry name" value="Nucleoside_phosphorylase_d"/>
</dbReference>
<dbReference type="GO" id="GO:0005737">
    <property type="term" value="C:cytoplasm"/>
    <property type="evidence" value="ECO:0007669"/>
    <property type="project" value="TreeGrafter"/>
</dbReference>
<dbReference type="Pfam" id="PF01048">
    <property type="entry name" value="PNP_UDP_1"/>
    <property type="match status" value="1"/>
</dbReference>
<dbReference type="InterPro" id="IPR011268">
    <property type="entry name" value="Purine_phosphorylase"/>
</dbReference>
<sequence>MRVIVSNCLLGVACRYNGKAKPCPAVVEFAQKPGVEVCRVCPETASGLPIPRPPAEQRDNGVYLRDGTDVTDAFQRGAELSLDRVHKSGALASSAPLAVLKAKSPSCGVGCVYDGTYSKTLIPGDGVFTRLLKDEGVCVVSEDEVIKCKPSVEHPVAIVLGSGLGHLAGLVHPVRRIAYRDIEDFPTDATPVAGHSFEATIGTVDGVPVVVYPGRIHLYQGYSAYEVTALVRHAYRLGCRSIMFACATGAVEGMASKGLGILTDHINLTGANPLAKEENLRDLETPFVGMTDAYTPYLRALAHNVADDLGISVQEGVYAGLLGPSFETPAEVAALRAMGVSYVGMSTVCEVIMAHALGMQVLGLTLAANAAGDPTVTHESVLAEAELHADDFERLVRGVLKAL</sequence>
<comment type="function">
    <text evidence="1">The purine nucleoside phosphorylases catalyze the phosphorolytic breakdown of the N-glycosidic bond in the beta-(deoxy)ribonucleoside molecules, with the formation of the corresponding free purine bases and pentose-1-phosphate. Cleaves guanosine, inosine, 2'-deoxyguanosine and 2'-deoxyinosine.</text>
</comment>
<evidence type="ECO:0000259" key="9">
    <source>
        <dbReference type="Pfam" id="PF01048"/>
    </source>
</evidence>
<evidence type="ECO:0000256" key="6">
    <source>
        <dbReference type="ARBA" id="ARBA00022679"/>
    </source>
</evidence>
<protein>
    <recommendedName>
        <fullName evidence="4">purine-nucleoside phosphorylase</fullName>
        <ecNumber evidence="4">2.4.2.1</ecNumber>
    </recommendedName>
    <alternativeName>
        <fullName evidence="7">Inosine-guanosine phosphorylase</fullName>
    </alternativeName>
</protein>
<evidence type="ECO:0000256" key="7">
    <source>
        <dbReference type="ARBA" id="ARBA00031036"/>
    </source>
</evidence>
<evidence type="ECO:0000256" key="2">
    <source>
        <dbReference type="ARBA" id="ARBA00005058"/>
    </source>
</evidence>
<keyword evidence="6 10" id="KW-0808">Transferase</keyword>
<dbReference type="GO" id="GO:0004731">
    <property type="term" value="F:purine-nucleoside phosphorylase activity"/>
    <property type="evidence" value="ECO:0007669"/>
    <property type="project" value="UniProtKB-EC"/>
</dbReference>
<dbReference type="PANTHER" id="PTHR11904">
    <property type="entry name" value="METHYLTHIOADENOSINE/PURINE NUCLEOSIDE PHOSPHORYLASE"/>
    <property type="match status" value="1"/>
</dbReference>
<dbReference type="EC" id="2.4.2.1" evidence="4"/>
<dbReference type="Proteomes" id="UP000824078">
    <property type="component" value="Unassembled WGS sequence"/>
</dbReference>
<evidence type="ECO:0000256" key="5">
    <source>
        <dbReference type="ARBA" id="ARBA00022676"/>
    </source>
</evidence>
<evidence type="ECO:0000256" key="1">
    <source>
        <dbReference type="ARBA" id="ARBA00002678"/>
    </source>
</evidence>
<dbReference type="PANTHER" id="PTHR11904:SF9">
    <property type="entry name" value="PURINE NUCLEOSIDE PHOSPHORYLASE-RELATED"/>
    <property type="match status" value="1"/>
</dbReference>
<evidence type="ECO:0000256" key="3">
    <source>
        <dbReference type="ARBA" id="ARBA00006751"/>
    </source>
</evidence>
<proteinExistence type="inferred from homology"/>
<dbReference type="NCBIfam" id="TIGR01697">
    <property type="entry name" value="PNPH-PUNA-XAPA"/>
    <property type="match status" value="1"/>
</dbReference>
<name>A0A9D1HX25_9ACTN</name>
<dbReference type="InterPro" id="IPR007553">
    <property type="entry name" value="2-thiour_desulf"/>
</dbReference>
<evidence type="ECO:0000313" key="11">
    <source>
        <dbReference type="Proteomes" id="UP000824078"/>
    </source>
</evidence>
<dbReference type="Gene3D" id="3.40.50.1580">
    <property type="entry name" value="Nucleoside phosphorylase domain"/>
    <property type="match status" value="1"/>
</dbReference>
<comment type="catalytic activity">
    <reaction evidence="8">
        <text>a purine 2'-deoxy-D-ribonucleoside + phosphate = a purine nucleobase + 2-deoxy-alpha-D-ribose 1-phosphate</text>
        <dbReference type="Rhea" id="RHEA:36431"/>
        <dbReference type="ChEBI" id="CHEBI:26386"/>
        <dbReference type="ChEBI" id="CHEBI:43474"/>
        <dbReference type="ChEBI" id="CHEBI:57259"/>
        <dbReference type="ChEBI" id="CHEBI:142361"/>
        <dbReference type="EC" id="2.4.2.1"/>
    </reaction>
</comment>
<dbReference type="NCBIfam" id="NF006054">
    <property type="entry name" value="PRK08202.1"/>
    <property type="match status" value="1"/>
</dbReference>
<evidence type="ECO:0000256" key="8">
    <source>
        <dbReference type="ARBA" id="ARBA00048556"/>
    </source>
</evidence>
<dbReference type="SUPFAM" id="SSF53167">
    <property type="entry name" value="Purine and uridine phosphorylases"/>
    <property type="match status" value="1"/>
</dbReference>
<comment type="similarity">
    <text evidence="3">Belongs to the PNP/MTAP phosphorylase family.</text>
</comment>
<comment type="caution">
    <text evidence="10">The sequence shown here is derived from an EMBL/GenBank/DDBJ whole genome shotgun (WGS) entry which is preliminary data.</text>
</comment>
<dbReference type="CDD" id="cd09009">
    <property type="entry name" value="PNP-EcPNPII_like"/>
    <property type="match status" value="1"/>
</dbReference>
<organism evidence="10 11">
    <name type="scientific">Candidatus Coprovicinus avistercoris</name>
    <dbReference type="NCBI Taxonomy" id="2840754"/>
    <lineage>
        <taxon>Bacteria</taxon>
        <taxon>Bacillati</taxon>
        <taxon>Actinomycetota</taxon>
        <taxon>Coriobacteriia</taxon>
        <taxon>Coriobacteriales</taxon>
        <taxon>Coriobacteriaceae</taxon>
        <taxon>Coriobacteriaceae incertae sedis</taxon>
        <taxon>Candidatus Coprovicinus</taxon>
    </lineage>
</organism>